<dbReference type="RefSeq" id="WP_126468371.1">
    <property type="nucleotide sequence ID" value="NZ_RXOE01000001.1"/>
</dbReference>
<gene>
    <name evidence="2" type="primary">pilV</name>
    <name evidence="2" type="ORF">EJP69_00270</name>
</gene>
<dbReference type="Pfam" id="PF22150">
    <property type="entry name" value="Tt1218-like"/>
    <property type="match status" value="1"/>
</dbReference>
<evidence type="ECO:0000259" key="1">
    <source>
        <dbReference type="Pfam" id="PF22150"/>
    </source>
</evidence>
<dbReference type="OrthoDB" id="8850705at2"/>
<dbReference type="InterPro" id="IPR013362">
    <property type="entry name" value="Pilus_4_PilV"/>
</dbReference>
<proteinExistence type="predicted"/>
<dbReference type="InterPro" id="IPR054402">
    <property type="entry name" value="Tt1218-like_dom"/>
</dbReference>
<evidence type="ECO:0000313" key="3">
    <source>
        <dbReference type="Proteomes" id="UP000267418"/>
    </source>
</evidence>
<evidence type="ECO:0000313" key="2">
    <source>
        <dbReference type="EMBL" id="RTQ36230.1"/>
    </source>
</evidence>
<organism evidence="2 3">
    <name type="scientific">Variovorax gossypii</name>
    <dbReference type="NCBI Taxonomy" id="1679495"/>
    <lineage>
        <taxon>Bacteria</taxon>
        <taxon>Pseudomonadati</taxon>
        <taxon>Pseudomonadota</taxon>
        <taxon>Betaproteobacteria</taxon>
        <taxon>Burkholderiales</taxon>
        <taxon>Comamonadaceae</taxon>
        <taxon>Variovorax</taxon>
    </lineage>
</organism>
<dbReference type="EMBL" id="RXOE01000001">
    <property type="protein sequence ID" value="RTQ36230.1"/>
    <property type="molecule type" value="Genomic_DNA"/>
</dbReference>
<reference evidence="2 3" key="1">
    <citation type="submission" date="2018-12" db="EMBL/GenBank/DDBJ databases">
        <title>The genome of Variovorax gossypii DSM 100435.</title>
        <authorList>
            <person name="Gao J."/>
            <person name="Sun J."/>
        </authorList>
    </citation>
    <scope>NUCLEOTIDE SEQUENCE [LARGE SCALE GENOMIC DNA]</scope>
    <source>
        <strain evidence="2 3">DSM 100435</strain>
    </source>
</reference>
<accession>A0A3S0JY59</accession>
<dbReference type="Proteomes" id="UP000267418">
    <property type="component" value="Unassembled WGS sequence"/>
</dbReference>
<sequence length="180" mass="18323">MPGAFTRRPGGAQAGFSMIEALAALLVLSLGLLALAGFQIRVLTDSVGASNQNIAMQLAGDMADRIRANPVAGASTVSPYVADWSPADEDEPKPSCVSAAASCNAAELAAHDLWSWKHAVAAALPGGLADVQGRAAAGGMLFMHIAWDEPAVLNPIAPAPGWQCPTGKACLEVSVAVPQP</sequence>
<name>A0A3S0JY59_9BURK</name>
<comment type="caution">
    <text evidence="2">The sequence shown here is derived from an EMBL/GenBank/DDBJ whole genome shotgun (WGS) entry which is preliminary data.</text>
</comment>
<protein>
    <submittedName>
        <fullName evidence="2">Type IV pilus modification protein PilV</fullName>
    </submittedName>
</protein>
<dbReference type="AlphaFoldDB" id="A0A3S0JY59"/>
<dbReference type="NCBIfam" id="TIGR02523">
    <property type="entry name" value="type_IV_pilV"/>
    <property type="match status" value="1"/>
</dbReference>
<keyword evidence="3" id="KW-1185">Reference proteome</keyword>
<feature type="domain" description="Type IV pilin Tt1218-like" evidence="1">
    <location>
        <begin position="38"/>
        <end position="114"/>
    </location>
</feature>